<keyword evidence="7" id="KW-0460">Magnesium</keyword>
<proteinExistence type="predicted"/>
<dbReference type="RefSeq" id="WP_154505811.1">
    <property type="nucleotide sequence ID" value="NZ_VUMN01000037.1"/>
</dbReference>
<feature type="transmembrane region" description="Helical" evidence="8">
    <location>
        <begin position="160"/>
        <end position="178"/>
    </location>
</feature>
<feature type="binding site" evidence="7">
    <location>
        <position position="212"/>
    </location>
    <ligand>
        <name>Mg(2+)</name>
        <dbReference type="ChEBI" id="CHEBI:18420"/>
    </ligand>
</feature>
<comment type="cofactor">
    <cofactor evidence="7">
        <name>Mg(2+)</name>
        <dbReference type="ChEBI" id="CHEBI:18420"/>
    </cofactor>
</comment>
<dbReference type="InterPro" id="IPR000715">
    <property type="entry name" value="Glycosyl_transferase_4"/>
</dbReference>
<keyword evidence="4 8" id="KW-0812">Transmembrane</keyword>
<dbReference type="PANTHER" id="PTHR22926">
    <property type="entry name" value="PHOSPHO-N-ACETYLMURAMOYL-PENTAPEPTIDE-TRANSFERASE"/>
    <property type="match status" value="1"/>
</dbReference>
<dbReference type="EMBL" id="VUMN01000037">
    <property type="protein sequence ID" value="MSS59562.1"/>
    <property type="molecule type" value="Genomic_DNA"/>
</dbReference>
<evidence type="ECO:0000256" key="7">
    <source>
        <dbReference type="PIRSR" id="PIRSR600715-1"/>
    </source>
</evidence>
<evidence type="ECO:0000313" key="9">
    <source>
        <dbReference type="EMBL" id="MSS59562.1"/>
    </source>
</evidence>
<sequence>MNLVRGALPYFMIPFLISLVLVPVCKRVGFRLGIYAVENKRTVHHGRIVRMGGVAIYMAFLLSLSILWKADDKLNGILIGGAIVFLGGFLDDIYDLPPKIKLLFQVAGAVTALVAGNLGLDNIHIFSLEIDNPVIVKGISFLWLIGVTNAINLIDGLDGLSSGICSIVTATIGLLGFFMGRRDICVISLCLVGSILGFLPYNFHPASIFVGDCGAQFMGFTIAALSLLGFKTTALITLGLPILVLFIPISDTLIAILRRKLKGQKIMEADRGHLHHVLMFKMKLGHKRTVIVLYIVTALFASSAILTYFNPKAGMIMILILLLISDIFIEYTGMINPKWHPILSVWNKLFGWPKMAEGEDPVDTVILMEEEKEKEKKDRSAESN</sequence>
<keyword evidence="3 9" id="KW-0808">Transferase</keyword>
<dbReference type="GO" id="GO:0044038">
    <property type="term" value="P:cell wall macromolecule biosynthetic process"/>
    <property type="evidence" value="ECO:0007669"/>
    <property type="project" value="TreeGrafter"/>
</dbReference>
<feature type="transmembrane region" description="Helical" evidence="8">
    <location>
        <begin position="132"/>
        <end position="153"/>
    </location>
</feature>
<dbReference type="GO" id="GO:0046872">
    <property type="term" value="F:metal ion binding"/>
    <property type="evidence" value="ECO:0007669"/>
    <property type="project" value="UniProtKB-KW"/>
</dbReference>
<evidence type="ECO:0000256" key="8">
    <source>
        <dbReference type="SAM" id="Phobius"/>
    </source>
</evidence>
<feature type="transmembrane region" description="Helical" evidence="8">
    <location>
        <begin position="6"/>
        <end position="25"/>
    </location>
</feature>
<evidence type="ECO:0000256" key="3">
    <source>
        <dbReference type="ARBA" id="ARBA00022679"/>
    </source>
</evidence>
<evidence type="ECO:0000313" key="10">
    <source>
        <dbReference type="Proteomes" id="UP000461880"/>
    </source>
</evidence>
<comment type="subcellular location">
    <subcellularLocation>
        <location evidence="1">Cell membrane</location>
        <topology evidence="1">Multi-pass membrane protein</topology>
    </subcellularLocation>
</comment>
<keyword evidence="10" id="KW-1185">Reference proteome</keyword>
<gene>
    <name evidence="9" type="ORF">FYJ51_11730</name>
</gene>
<dbReference type="InterPro" id="IPR018480">
    <property type="entry name" value="PNAcMuramoyl-5peptid_Trfase_CS"/>
</dbReference>
<accession>A0A7X2NU24</accession>
<keyword evidence="7" id="KW-0479">Metal-binding</keyword>
<feature type="transmembrane region" description="Helical" evidence="8">
    <location>
        <begin position="74"/>
        <end position="90"/>
    </location>
</feature>
<dbReference type="GO" id="GO:0071555">
    <property type="term" value="P:cell wall organization"/>
    <property type="evidence" value="ECO:0007669"/>
    <property type="project" value="TreeGrafter"/>
</dbReference>
<feature type="binding site" evidence="7">
    <location>
        <position position="152"/>
    </location>
    <ligand>
        <name>Mg(2+)</name>
        <dbReference type="ChEBI" id="CHEBI:18420"/>
    </ligand>
</feature>
<dbReference type="AlphaFoldDB" id="A0A7X2NU24"/>
<dbReference type="GO" id="GO:0005886">
    <property type="term" value="C:plasma membrane"/>
    <property type="evidence" value="ECO:0007669"/>
    <property type="project" value="UniProtKB-SubCell"/>
</dbReference>
<feature type="transmembrane region" description="Helical" evidence="8">
    <location>
        <begin position="234"/>
        <end position="257"/>
    </location>
</feature>
<protein>
    <submittedName>
        <fullName evidence="9">Undecaprenyl/decaprenyl-phosphate alpha-N-acetylglucosaminyl 1-phosphate transferase</fullName>
    </submittedName>
</protein>
<feature type="transmembrane region" description="Helical" evidence="8">
    <location>
        <begin position="102"/>
        <end position="120"/>
    </location>
</feature>
<dbReference type="GO" id="GO:0009103">
    <property type="term" value="P:lipopolysaccharide biosynthetic process"/>
    <property type="evidence" value="ECO:0007669"/>
    <property type="project" value="TreeGrafter"/>
</dbReference>
<dbReference type="GO" id="GO:0016780">
    <property type="term" value="F:phosphotransferase activity, for other substituted phosphate groups"/>
    <property type="evidence" value="ECO:0007669"/>
    <property type="project" value="InterPro"/>
</dbReference>
<dbReference type="Proteomes" id="UP000461880">
    <property type="component" value="Unassembled WGS sequence"/>
</dbReference>
<dbReference type="Pfam" id="PF00953">
    <property type="entry name" value="Glycos_transf_4"/>
    <property type="match status" value="1"/>
</dbReference>
<evidence type="ECO:0000256" key="6">
    <source>
        <dbReference type="ARBA" id="ARBA00023136"/>
    </source>
</evidence>
<name>A0A7X2NU24_9FIRM</name>
<evidence type="ECO:0000256" key="4">
    <source>
        <dbReference type="ARBA" id="ARBA00022692"/>
    </source>
</evidence>
<keyword evidence="6 8" id="KW-0472">Membrane</keyword>
<evidence type="ECO:0000256" key="5">
    <source>
        <dbReference type="ARBA" id="ARBA00022989"/>
    </source>
</evidence>
<dbReference type="CDD" id="cd06853">
    <property type="entry name" value="GT_WecA_like"/>
    <property type="match status" value="1"/>
</dbReference>
<comment type="caution">
    <text evidence="9">The sequence shown here is derived from an EMBL/GenBank/DDBJ whole genome shotgun (WGS) entry which is preliminary data.</text>
</comment>
<evidence type="ECO:0000256" key="1">
    <source>
        <dbReference type="ARBA" id="ARBA00004651"/>
    </source>
</evidence>
<keyword evidence="2" id="KW-1003">Cell membrane</keyword>
<feature type="transmembrane region" description="Helical" evidence="8">
    <location>
        <begin position="48"/>
        <end position="68"/>
    </location>
</feature>
<feature type="transmembrane region" description="Helical" evidence="8">
    <location>
        <begin position="289"/>
        <end position="309"/>
    </location>
</feature>
<dbReference type="PROSITE" id="PS01348">
    <property type="entry name" value="MRAY_2"/>
    <property type="match status" value="1"/>
</dbReference>
<evidence type="ECO:0000256" key="2">
    <source>
        <dbReference type="ARBA" id="ARBA00022475"/>
    </source>
</evidence>
<dbReference type="PANTHER" id="PTHR22926:SF3">
    <property type="entry name" value="UNDECAPRENYL-PHOSPHATE ALPHA-N-ACETYLGLUCOSAMINYL 1-PHOSPHATE TRANSFERASE"/>
    <property type="match status" value="1"/>
</dbReference>
<keyword evidence="5 8" id="KW-1133">Transmembrane helix</keyword>
<organism evidence="9 10">
    <name type="scientific">Stecheria intestinalis</name>
    <dbReference type="NCBI Taxonomy" id="2606630"/>
    <lineage>
        <taxon>Bacteria</taxon>
        <taxon>Bacillati</taxon>
        <taxon>Bacillota</taxon>
        <taxon>Erysipelotrichia</taxon>
        <taxon>Erysipelotrichales</taxon>
        <taxon>Erysipelotrichaceae</taxon>
        <taxon>Stecheria</taxon>
    </lineage>
</organism>
<reference evidence="9 10" key="1">
    <citation type="submission" date="2019-08" db="EMBL/GenBank/DDBJ databases">
        <title>In-depth cultivation of the pig gut microbiome towards novel bacterial diversity and tailored functional studies.</title>
        <authorList>
            <person name="Wylensek D."/>
            <person name="Hitch T.C.A."/>
            <person name="Clavel T."/>
        </authorList>
    </citation>
    <scope>NUCLEOTIDE SEQUENCE [LARGE SCALE GENOMIC DNA]</scope>
    <source>
        <strain evidence="9 10">Oil+RF-744-GAM-WT-6</strain>
    </source>
</reference>
<feature type="transmembrane region" description="Helical" evidence="8">
    <location>
        <begin position="184"/>
        <end position="201"/>
    </location>
</feature>
<feature type="transmembrane region" description="Helical" evidence="8">
    <location>
        <begin position="315"/>
        <end position="333"/>
    </location>
</feature>